<keyword evidence="2" id="KW-1185">Reference proteome</keyword>
<comment type="caution">
    <text evidence="1">The sequence shown here is derived from an EMBL/GenBank/DDBJ whole genome shotgun (WGS) entry which is preliminary data.</text>
</comment>
<sequence>MELPTVKCRIKANNNNVTRKNDSDGVFKRQPAQVFFHLPCDIEPN</sequence>
<name>A0A0V1KHW9_9BILA</name>
<gene>
    <name evidence="1" type="ORF">T02_7395</name>
</gene>
<proteinExistence type="predicted"/>
<protein>
    <submittedName>
        <fullName evidence="1">Uncharacterized protein</fullName>
    </submittedName>
</protein>
<dbReference type="Proteomes" id="UP000054721">
    <property type="component" value="Unassembled WGS sequence"/>
</dbReference>
<reference evidence="1 2" key="1">
    <citation type="submission" date="2015-05" db="EMBL/GenBank/DDBJ databases">
        <title>Evolution of Trichinella species and genotypes.</title>
        <authorList>
            <person name="Korhonen P.K."/>
            <person name="Edoardo P."/>
            <person name="Giuseppe L.R."/>
            <person name="Gasser R.B."/>
        </authorList>
    </citation>
    <scope>NUCLEOTIDE SEQUENCE [LARGE SCALE GENOMIC DNA]</scope>
    <source>
        <strain evidence="1">ISS10</strain>
    </source>
</reference>
<dbReference type="EMBL" id="JYDW01002174">
    <property type="protein sequence ID" value="KRZ46802.1"/>
    <property type="molecule type" value="Genomic_DNA"/>
</dbReference>
<dbReference type="AlphaFoldDB" id="A0A0V1KHW9"/>
<organism evidence="1 2">
    <name type="scientific">Trichinella nativa</name>
    <dbReference type="NCBI Taxonomy" id="6335"/>
    <lineage>
        <taxon>Eukaryota</taxon>
        <taxon>Metazoa</taxon>
        <taxon>Ecdysozoa</taxon>
        <taxon>Nematoda</taxon>
        <taxon>Enoplea</taxon>
        <taxon>Dorylaimia</taxon>
        <taxon>Trichinellida</taxon>
        <taxon>Trichinellidae</taxon>
        <taxon>Trichinella</taxon>
    </lineage>
</organism>
<accession>A0A0V1KHW9</accession>
<evidence type="ECO:0000313" key="2">
    <source>
        <dbReference type="Proteomes" id="UP000054721"/>
    </source>
</evidence>
<evidence type="ECO:0000313" key="1">
    <source>
        <dbReference type="EMBL" id="KRZ46802.1"/>
    </source>
</evidence>